<dbReference type="Proteomes" id="UP000621492">
    <property type="component" value="Unassembled WGS sequence"/>
</dbReference>
<evidence type="ECO:0000313" key="2">
    <source>
        <dbReference type="EMBL" id="GGB37943.1"/>
    </source>
</evidence>
<proteinExistence type="predicted"/>
<dbReference type="RefSeq" id="WP_188724855.1">
    <property type="nucleotide sequence ID" value="NZ_BMJD01000008.1"/>
</dbReference>
<feature type="transmembrane region" description="Helical" evidence="1">
    <location>
        <begin position="107"/>
        <end position="130"/>
    </location>
</feature>
<keyword evidence="1" id="KW-0812">Transmembrane</keyword>
<gene>
    <name evidence="2" type="ORF">GCM10011409_14230</name>
</gene>
<accession>A0A9W5X4T4</accession>
<dbReference type="AlphaFoldDB" id="A0A9W5X4T4"/>
<feature type="transmembrane region" description="Helical" evidence="1">
    <location>
        <begin position="79"/>
        <end position="100"/>
    </location>
</feature>
<keyword evidence="1" id="KW-1133">Transmembrane helix</keyword>
<evidence type="ECO:0008006" key="4">
    <source>
        <dbReference type="Google" id="ProtNLM"/>
    </source>
</evidence>
<reference evidence="2" key="1">
    <citation type="journal article" date="2014" name="Int. J. Syst. Evol. Microbiol.">
        <title>Complete genome sequence of Corynebacterium casei LMG S-19264T (=DSM 44701T), isolated from a smear-ripened cheese.</title>
        <authorList>
            <consortium name="US DOE Joint Genome Institute (JGI-PGF)"/>
            <person name="Walter F."/>
            <person name="Albersmeier A."/>
            <person name="Kalinowski J."/>
            <person name="Ruckert C."/>
        </authorList>
    </citation>
    <scope>NUCLEOTIDE SEQUENCE</scope>
    <source>
        <strain evidence="2">CGMCC 1.15454</strain>
    </source>
</reference>
<protein>
    <recommendedName>
        <fullName evidence="4">Peptidase M50 domain-containing protein</fullName>
    </recommendedName>
</protein>
<name>A0A9W5X4T4_9BACI</name>
<keyword evidence="1" id="KW-0472">Membrane</keyword>
<organism evidence="2 3">
    <name type="scientific">Lentibacillus populi</name>
    <dbReference type="NCBI Taxonomy" id="1827502"/>
    <lineage>
        <taxon>Bacteria</taxon>
        <taxon>Bacillati</taxon>
        <taxon>Bacillota</taxon>
        <taxon>Bacilli</taxon>
        <taxon>Bacillales</taxon>
        <taxon>Bacillaceae</taxon>
        <taxon>Lentibacillus</taxon>
    </lineage>
</organism>
<reference evidence="2" key="2">
    <citation type="submission" date="2020-09" db="EMBL/GenBank/DDBJ databases">
        <authorList>
            <person name="Sun Q."/>
            <person name="Zhou Y."/>
        </authorList>
    </citation>
    <scope>NUCLEOTIDE SEQUENCE</scope>
    <source>
        <strain evidence="2">CGMCC 1.15454</strain>
    </source>
</reference>
<keyword evidence="3" id="KW-1185">Reference proteome</keyword>
<comment type="caution">
    <text evidence="2">The sequence shown here is derived from an EMBL/GenBank/DDBJ whole genome shotgun (WGS) entry which is preliminary data.</text>
</comment>
<evidence type="ECO:0000256" key="1">
    <source>
        <dbReference type="SAM" id="Phobius"/>
    </source>
</evidence>
<dbReference type="EMBL" id="BMJD01000008">
    <property type="protein sequence ID" value="GGB37943.1"/>
    <property type="molecule type" value="Genomic_DNA"/>
</dbReference>
<evidence type="ECO:0000313" key="3">
    <source>
        <dbReference type="Proteomes" id="UP000621492"/>
    </source>
</evidence>
<sequence length="153" mass="17158">MGFLYIIGVPLTTLIHEIGHAAGLVCLAKDGVARIYLGDFSDSNKENFQIGRIHFHIVWGAGGICKYEKPNDMTTFQSVIVSLSGPLISAIFATILFFFLNSPINNYFLISGLFWTNLLQFIGTIIPIIYPKWWGPYGGYPSDGYRVLKYLKK</sequence>